<dbReference type="AlphaFoldDB" id="A0ABD2LDM8"/>
<keyword evidence="3" id="KW-1185">Reference proteome</keyword>
<dbReference type="Gene3D" id="1.10.3290.10">
    <property type="entry name" value="Fido-like domain"/>
    <property type="match status" value="1"/>
</dbReference>
<reference evidence="2 3" key="1">
    <citation type="submission" date="2024-10" db="EMBL/GenBank/DDBJ databases">
        <authorList>
            <person name="Kim D."/>
        </authorList>
    </citation>
    <scope>NUCLEOTIDE SEQUENCE [LARGE SCALE GENOMIC DNA]</scope>
    <source>
        <strain evidence="2">BH-2024</strain>
    </source>
</reference>
<dbReference type="SUPFAM" id="SSF140931">
    <property type="entry name" value="Fic-like"/>
    <property type="match status" value="1"/>
</dbReference>
<feature type="region of interest" description="Disordered" evidence="1">
    <location>
        <begin position="1"/>
        <end position="20"/>
    </location>
</feature>
<gene>
    <name evidence="2" type="ORF">niasHT_018393</name>
</gene>
<evidence type="ECO:0000256" key="1">
    <source>
        <dbReference type="SAM" id="MobiDB-lite"/>
    </source>
</evidence>
<protein>
    <submittedName>
        <fullName evidence="2">Uncharacterized protein</fullName>
    </submittedName>
</protein>
<dbReference type="InterPro" id="IPR036597">
    <property type="entry name" value="Fido-like_dom_sf"/>
</dbReference>
<feature type="compositionally biased region" description="Basic and acidic residues" evidence="1">
    <location>
        <begin position="1"/>
        <end position="12"/>
    </location>
</feature>
<evidence type="ECO:0000313" key="3">
    <source>
        <dbReference type="Proteomes" id="UP001620626"/>
    </source>
</evidence>
<dbReference type="Proteomes" id="UP001620626">
    <property type="component" value="Unassembled WGS sequence"/>
</dbReference>
<accession>A0ABD2LDM8</accession>
<evidence type="ECO:0000313" key="2">
    <source>
        <dbReference type="EMBL" id="KAL3113239.1"/>
    </source>
</evidence>
<proteinExistence type="predicted"/>
<organism evidence="2 3">
    <name type="scientific">Heterodera trifolii</name>
    <dbReference type="NCBI Taxonomy" id="157864"/>
    <lineage>
        <taxon>Eukaryota</taxon>
        <taxon>Metazoa</taxon>
        <taxon>Ecdysozoa</taxon>
        <taxon>Nematoda</taxon>
        <taxon>Chromadorea</taxon>
        <taxon>Rhabditida</taxon>
        <taxon>Tylenchina</taxon>
        <taxon>Tylenchomorpha</taxon>
        <taxon>Tylenchoidea</taxon>
        <taxon>Heteroderidae</taxon>
        <taxon>Heteroderinae</taxon>
        <taxon>Heterodera</taxon>
    </lineage>
</organism>
<comment type="caution">
    <text evidence="2">The sequence shown here is derived from an EMBL/GenBank/DDBJ whole genome shotgun (WGS) entry which is preliminary data.</text>
</comment>
<name>A0ABD2LDM8_9BILA</name>
<sequence>MENDEVPPRDSFDNDEDYEEARRLSAARIRADEERTRIQTRNTDSSLFKDDEKYFHRLDNLINQTKELDAQRILALHHTRMVGEKERAAAAGVYRLTDVYAGEDPIGLPAWEIPAAMTDFSRWLKAAEEALNGGGGELARFVATAHLRLVFSTQLLAQVNSSGSESMNC</sequence>
<dbReference type="EMBL" id="JBICBT010000452">
    <property type="protein sequence ID" value="KAL3113239.1"/>
    <property type="molecule type" value="Genomic_DNA"/>
</dbReference>